<gene>
    <name evidence="1" type="ORF">KNCP2_06660</name>
</gene>
<organism evidence="1 2">
    <name type="scientific">Candidatus Rickettsia kedanie</name>
    <dbReference type="NCBI Taxonomy" id="3115352"/>
    <lineage>
        <taxon>Bacteria</taxon>
        <taxon>Pseudomonadati</taxon>
        <taxon>Pseudomonadota</taxon>
        <taxon>Alphaproteobacteria</taxon>
        <taxon>Rickettsiales</taxon>
        <taxon>Rickettsiaceae</taxon>
        <taxon>Rickettsieae</taxon>
        <taxon>Rickettsia</taxon>
        <taxon>spotted fever group</taxon>
    </lineage>
</organism>
<protein>
    <recommendedName>
        <fullName evidence="3">PIN domain-containing protein</fullName>
    </recommendedName>
</protein>
<dbReference type="EMBL" id="BAABMM010000027">
    <property type="protein sequence ID" value="GAA5252378.1"/>
    <property type="molecule type" value="Genomic_DNA"/>
</dbReference>
<keyword evidence="2" id="KW-1185">Reference proteome</keyword>
<reference evidence="1 2" key="1">
    <citation type="journal article" date="2024" name="Microbiol. Immunol.">
        <title>Discovery of a novel spotted fever group Rickettsia, 'Candidatus Rickettsia kedanie,' in unfed larval chigger mites, Leptotrombidium scutellare.</title>
        <authorList>
            <person name="Ogawa M."/>
            <person name="Matsutani M."/>
            <person name="Katayama T."/>
            <person name="Takada N."/>
            <person name="Noda S."/>
            <person name="Takahashi M."/>
            <person name="Kageyama D."/>
            <person name="Hanaoka N."/>
            <person name="Ebihara H."/>
        </authorList>
    </citation>
    <scope>NUCLEOTIDE SEQUENCE [LARGE SCALE GENOMIC DNA]</scope>
    <source>
        <strain evidence="1 2">KNCP2-13</strain>
    </source>
</reference>
<evidence type="ECO:0008006" key="3">
    <source>
        <dbReference type="Google" id="ProtNLM"/>
    </source>
</evidence>
<proteinExistence type="predicted"/>
<evidence type="ECO:0000313" key="1">
    <source>
        <dbReference type="EMBL" id="GAA5252378.1"/>
    </source>
</evidence>
<comment type="caution">
    <text evidence="1">The sequence shown here is derived from an EMBL/GenBank/DDBJ whole genome shotgun (WGS) entry which is preliminary data.</text>
</comment>
<dbReference type="Proteomes" id="UP001628124">
    <property type="component" value="Unassembled WGS sequence"/>
</dbReference>
<evidence type="ECO:0000313" key="2">
    <source>
        <dbReference type="Proteomes" id="UP001628124"/>
    </source>
</evidence>
<name>A0ABP9TVH7_9RICK</name>
<accession>A0ABP9TVH7</accession>
<sequence length="113" mass="12728">MKTYVVVNLEEARNFLSSIEEQLILTNHASSVKYYGMLAINYIFKTLIKEFPKKVLELTVNVGEDHAALFTAIKLGYKNILYTGDSKEARGLLGGVEKHSMSYRGLTTVSKKH</sequence>